<proteinExistence type="predicted"/>
<sequence>MDMSFKKIAIATTTLTCATLFSFGWSEQRGVSLSIESAQARIGRPLTPVSVAGVARRNYRRAAYGYGAGVVGAGVATAAIGAAAVAATTPGGYYRSGYYRSGAYAPAAYYGQPSGYADSYAYANTGSGWAGGYYASSPWGFHECQPHHIYDCSPYSEAWSH</sequence>
<organism evidence="1 2">
    <name type="scientific">Bradyrhizobium erythrophlei</name>
    <dbReference type="NCBI Taxonomy" id="1437360"/>
    <lineage>
        <taxon>Bacteria</taxon>
        <taxon>Pseudomonadati</taxon>
        <taxon>Pseudomonadota</taxon>
        <taxon>Alphaproteobacteria</taxon>
        <taxon>Hyphomicrobiales</taxon>
        <taxon>Nitrobacteraceae</taxon>
        <taxon>Bradyrhizobium</taxon>
    </lineage>
</organism>
<dbReference type="AlphaFoldDB" id="A0A1M7UC10"/>
<accession>A0A1M7UC10</accession>
<dbReference type="Proteomes" id="UP000184096">
    <property type="component" value="Chromosome I"/>
</dbReference>
<keyword evidence="2" id="KW-1185">Reference proteome</keyword>
<protein>
    <submittedName>
        <fullName evidence="1">Uncharacterized protein</fullName>
    </submittedName>
</protein>
<gene>
    <name evidence="1" type="ORF">SAMN05444170_4378</name>
</gene>
<dbReference type="EMBL" id="LT670849">
    <property type="protein sequence ID" value="SHN80504.1"/>
    <property type="molecule type" value="Genomic_DNA"/>
</dbReference>
<name>A0A1M7UC10_9BRAD</name>
<evidence type="ECO:0000313" key="2">
    <source>
        <dbReference type="Proteomes" id="UP000184096"/>
    </source>
</evidence>
<evidence type="ECO:0000313" key="1">
    <source>
        <dbReference type="EMBL" id="SHN80504.1"/>
    </source>
</evidence>
<reference evidence="2" key="1">
    <citation type="submission" date="2016-11" db="EMBL/GenBank/DDBJ databases">
        <authorList>
            <person name="Varghese N."/>
            <person name="Submissions S."/>
        </authorList>
    </citation>
    <scope>NUCLEOTIDE SEQUENCE [LARGE SCALE GENOMIC DNA]</scope>
    <source>
        <strain evidence="2">GAS401</strain>
    </source>
</reference>